<keyword evidence="2" id="KW-0186">Copper</keyword>
<name>A0A1X7KA54_9CORY</name>
<keyword evidence="4" id="KW-1185">Reference proteome</keyword>
<gene>
    <name evidence="3" type="ORF">SAMN06295981_2391</name>
</gene>
<evidence type="ECO:0000256" key="1">
    <source>
        <dbReference type="ARBA" id="ARBA00005428"/>
    </source>
</evidence>
<accession>A0A1X7KA54</accession>
<protein>
    <submittedName>
        <fullName evidence="3">DNA-binding transcriptional regulator, FrmR family</fullName>
    </submittedName>
</protein>
<dbReference type="AlphaFoldDB" id="A0A1X7KA54"/>
<comment type="similarity">
    <text evidence="1">Belongs to the CsoR family.</text>
</comment>
<dbReference type="CDD" id="cd10148">
    <property type="entry name" value="CsoR-like_DUF156"/>
    <property type="match status" value="1"/>
</dbReference>
<dbReference type="PANTHER" id="PTHR33677">
    <property type="entry name" value="TRANSCRIPTIONAL REPRESSOR FRMR-RELATED"/>
    <property type="match status" value="1"/>
</dbReference>
<dbReference type="Pfam" id="PF02583">
    <property type="entry name" value="Trns_repr_metal"/>
    <property type="match status" value="1"/>
</dbReference>
<dbReference type="GO" id="GO:0003677">
    <property type="term" value="F:DNA binding"/>
    <property type="evidence" value="ECO:0007669"/>
    <property type="project" value="UniProtKB-KW"/>
</dbReference>
<dbReference type="Gene3D" id="1.20.58.1000">
    <property type="entry name" value="Metal-sensitive repressor, helix protomer"/>
    <property type="match status" value="1"/>
</dbReference>
<dbReference type="InterPro" id="IPR003735">
    <property type="entry name" value="Metal_Tscrpt_repr"/>
</dbReference>
<dbReference type="GO" id="GO:0046872">
    <property type="term" value="F:metal ion binding"/>
    <property type="evidence" value="ECO:0007669"/>
    <property type="project" value="InterPro"/>
</dbReference>
<reference evidence="4" key="1">
    <citation type="submission" date="2017-04" db="EMBL/GenBank/DDBJ databases">
        <authorList>
            <person name="Varghese N."/>
            <person name="Submissions S."/>
        </authorList>
    </citation>
    <scope>NUCLEOTIDE SEQUENCE [LARGE SCALE GENOMIC DNA]</scope>
    <source>
        <strain evidence="4">VDS</strain>
    </source>
</reference>
<dbReference type="Proteomes" id="UP000193309">
    <property type="component" value="Unassembled WGS sequence"/>
</dbReference>
<keyword evidence="3" id="KW-0238">DNA-binding</keyword>
<evidence type="ECO:0000313" key="3">
    <source>
        <dbReference type="EMBL" id="SMG37725.1"/>
    </source>
</evidence>
<dbReference type="GO" id="GO:0045892">
    <property type="term" value="P:negative regulation of DNA-templated transcription"/>
    <property type="evidence" value="ECO:0007669"/>
    <property type="project" value="UniProtKB-ARBA"/>
</dbReference>
<dbReference type="PANTHER" id="PTHR33677:SF3">
    <property type="entry name" value="COPPER-SENSING TRANSCRIPTIONAL REPRESSOR RICR"/>
    <property type="match status" value="1"/>
</dbReference>
<evidence type="ECO:0000256" key="2">
    <source>
        <dbReference type="ARBA" id="ARBA00023008"/>
    </source>
</evidence>
<dbReference type="EMBL" id="FXAR01000010">
    <property type="protein sequence ID" value="SMG37725.1"/>
    <property type="molecule type" value="Genomic_DNA"/>
</dbReference>
<evidence type="ECO:0000313" key="4">
    <source>
        <dbReference type="Proteomes" id="UP000193309"/>
    </source>
</evidence>
<proteinExistence type="inferred from homology"/>
<dbReference type="STRING" id="1610489.SAMN06295981_2391"/>
<organism evidence="3 4">
    <name type="scientific">Corynebacterium pollutisoli</name>
    <dbReference type="NCBI Taxonomy" id="1610489"/>
    <lineage>
        <taxon>Bacteria</taxon>
        <taxon>Bacillati</taxon>
        <taxon>Actinomycetota</taxon>
        <taxon>Actinomycetes</taxon>
        <taxon>Mycobacteriales</taxon>
        <taxon>Corynebacteriaceae</taxon>
        <taxon>Corynebacterium</taxon>
    </lineage>
</organism>
<sequence>MVLHGPARSKPQDRPLFPRRRWTILGCMNDHDTCSCHEPNVHGYNENKSRYLARLKRIEGQTRGIHRMIDEDQYCIDILTQVSAVTSALENVALALLQDHISHCVAGAAKEDGEAAEAKIEEAMRAIQKMVKS</sequence>
<dbReference type="InterPro" id="IPR038390">
    <property type="entry name" value="Metal_Tscrpt_repr_sf"/>
</dbReference>